<evidence type="ECO:0000259" key="2">
    <source>
        <dbReference type="Pfam" id="PF13439"/>
    </source>
</evidence>
<dbReference type="EMBL" id="LAZR01039200">
    <property type="protein sequence ID" value="KKL17592.1"/>
    <property type="molecule type" value="Genomic_DNA"/>
</dbReference>
<evidence type="ECO:0008006" key="4">
    <source>
        <dbReference type="Google" id="ProtNLM"/>
    </source>
</evidence>
<dbReference type="PANTHER" id="PTHR45947:SF3">
    <property type="entry name" value="SULFOQUINOVOSYL TRANSFERASE SQD2"/>
    <property type="match status" value="1"/>
</dbReference>
<dbReference type="InterPro" id="IPR001296">
    <property type="entry name" value="Glyco_trans_1"/>
</dbReference>
<proteinExistence type="predicted"/>
<evidence type="ECO:0000313" key="3">
    <source>
        <dbReference type="EMBL" id="KKL17592.1"/>
    </source>
</evidence>
<name>A0A0F9BUG9_9ZZZZ</name>
<dbReference type="InterPro" id="IPR050194">
    <property type="entry name" value="Glycosyltransferase_grp1"/>
</dbReference>
<dbReference type="Pfam" id="PF00534">
    <property type="entry name" value="Glycos_transf_1"/>
    <property type="match status" value="1"/>
</dbReference>
<dbReference type="InterPro" id="IPR028098">
    <property type="entry name" value="Glyco_trans_4-like_N"/>
</dbReference>
<reference evidence="3" key="1">
    <citation type="journal article" date="2015" name="Nature">
        <title>Complex archaea that bridge the gap between prokaryotes and eukaryotes.</title>
        <authorList>
            <person name="Spang A."/>
            <person name="Saw J.H."/>
            <person name="Jorgensen S.L."/>
            <person name="Zaremba-Niedzwiedzka K."/>
            <person name="Martijn J."/>
            <person name="Lind A.E."/>
            <person name="van Eijk R."/>
            <person name="Schleper C."/>
            <person name="Guy L."/>
            <person name="Ettema T.J."/>
        </authorList>
    </citation>
    <scope>NUCLEOTIDE SEQUENCE</scope>
</reference>
<feature type="non-terminal residue" evidence="3">
    <location>
        <position position="338"/>
    </location>
</feature>
<dbReference type="Gene3D" id="3.40.50.2000">
    <property type="entry name" value="Glycogen Phosphorylase B"/>
    <property type="match status" value="2"/>
</dbReference>
<organism evidence="3">
    <name type="scientific">marine sediment metagenome</name>
    <dbReference type="NCBI Taxonomy" id="412755"/>
    <lineage>
        <taxon>unclassified sequences</taxon>
        <taxon>metagenomes</taxon>
        <taxon>ecological metagenomes</taxon>
    </lineage>
</organism>
<feature type="domain" description="Glycosyltransferase subfamily 4-like N-terminal" evidence="2">
    <location>
        <begin position="132"/>
        <end position="235"/>
    </location>
</feature>
<dbReference type="PANTHER" id="PTHR45947">
    <property type="entry name" value="SULFOQUINOVOSYL TRANSFERASE SQD2"/>
    <property type="match status" value="1"/>
</dbReference>
<dbReference type="PROSITE" id="PS51257">
    <property type="entry name" value="PROKAR_LIPOPROTEIN"/>
    <property type="match status" value="1"/>
</dbReference>
<dbReference type="CDD" id="cd03801">
    <property type="entry name" value="GT4_PimA-like"/>
    <property type="match status" value="1"/>
</dbReference>
<sequence>MKVFMLGWEFPPFISGGLGTACYGLTKAMDKLGIKVTFCLPTIVEGEYAAAVKLLNTGSESSAASLESGELQNVTFRAINSPLQPYSTPDVYRQRIEETLRQKQTGGASVGTAGRFAGGGDYGRDMHAEVHRYAAAAVELAANEQFDIIHAHDWMTYPAGIAVAAMSGKPLIVHVHSTEFDRSGENVNQMVYDIEFEGMERADKVIAVSYFTRSIIIGRYGISGEKVEVVHNGVEHHGSGSWALTKAGIGKDEKIVLFLGRITMQKGPEYFLSAAKKVLEVMDNVKFVMAGSGDLMHRAVEMAAELGIGHKVLFTGFLHGQDVRKIYAMADLYVMPSV</sequence>
<gene>
    <name evidence="3" type="ORF">LCGC14_2484010</name>
</gene>
<feature type="domain" description="Glycosyl transferase family 1" evidence="1">
    <location>
        <begin position="247"/>
        <end position="337"/>
    </location>
</feature>
<evidence type="ECO:0000259" key="1">
    <source>
        <dbReference type="Pfam" id="PF00534"/>
    </source>
</evidence>
<dbReference type="AlphaFoldDB" id="A0A0F9BUG9"/>
<dbReference type="Pfam" id="PF13439">
    <property type="entry name" value="Glyco_transf_4"/>
    <property type="match status" value="1"/>
</dbReference>
<protein>
    <recommendedName>
        <fullName evidence="4">Glycosyltransferase subfamily 4-like N-terminal domain-containing protein</fullName>
    </recommendedName>
</protein>
<accession>A0A0F9BUG9</accession>
<dbReference type="SUPFAM" id="SSF53756">
    <property type="entry name" value="UDP-Glycosyltransferase/glycogen phosphorylase"/>
    <property type="match status" value="1"/>
</dbReference>
<comment type="caution">
    <text evidence="3">The sequence shown here is derived from an EMBL/GenBank/DDBJ whole genome shotgun (WGS) entry which is preliminary data.</text>
</comment>
<dbReference type="GO" id="GO:0016757">
    <property type="term" value="F:glycosyltransferase activity"/>
    <property type="evidence" value="ECO:0007669"/>
    <property type="project" value="InterPro"/>
</dbReference>